<evidence type="ECO:0000256" key="1">
    <source>
        <dbReference type="ARBA" id="ARBA00023015"/>
    </source>
</evidence>
<protein>
    <submittedName>
        <fullName evidence="5">Transcriptional regulator, GntR family</fullName>
    </submittedName>
</protein>
<keyword evidence="6" id="KW-1185">Reference proteome</keyword>
<evidence type="ECO:0000259" key="4">
    <source>
        <dbReference type="PROSITE" id="PS50949"/>
    </source>
</evidence>
<dbReference type="AlphaFoldDB" id="A0A1Y6CB30"/>
<dbReference type="Gene3D" id="1.20.120.530">
    <property type="entry name" value="GntR ligand-binding domain-like"/>
    <property type="match status" value="1"/>
</dbReference>
<reference evidence="5 6" key="1">
    <citation type="submission" date="2017-04" db="EMBL/GenBank/DDBJ databases">
        <authorList>
            <person name="Afonso C.L."/>
            <person name="Miller P.J."/>
            <person name="Scott M.A."/>
            <person name="Spackman E."/>
            <person name="Goraichik I."/>
            <person name="Dimitrov K.M."/>
            <person name="Suarez D.L."/>
            <person name="Swayne D.E."/>
        </authorList>
    </citation>
    <scope>NUCLEOTIDE SEQUENCE [LARGE SCALE GENOMIC DNA]</scope>
    <source>
        <strain evidence="5 6">USBA 355</strain>
    </source>
</reference>
<keyword evidence="3" id="KW-0804">Transcription</keyword>
<evidence type="ECO:0000256" key="2">
    <source>
        <dbReference type="ARBA" id="ARBA00023125"/>
    </source>
</evidence>
<dbReference type="PRINTS" id="PR00035">
    <property type="entry name" value="HTHGNTR"/>
</dbReference>
<accession>A0A1Y6CB30</accession>
<dbReference type="GO" id="GO:0003677">
    <property type="term" value="F:DNA binding"/>
    <property type="evidence" value="ECO:0007669"/>
    <property type="project" value="UniProtKB-KW"/>
</dbReference>
<dbReference type="STRING" id="560819.SAMN05428998_12014"/>
<dbReference type="Gene3D" id="1.10.10.10">
    <property type="entry name" value="Winged helix-like DNA-binding domain superfamily/Winged helix DNA-binding domain"/>
    <property type="match status" value="1"/>
</dbReference>
<keyword evidence="1" id="KW-0805">Transcription regulation</keyword>
<gene>
    <name evidence="5" type="ORF">SAMN05428998_12014</name>
</gene>
<feature type="domain" description="HTH gntR-type" evidence="4">
    <location>
        <begin position="7"/>
        <end position="75"/>
    </location>
</feature>
<dbReference type="PANTHER" id="PTHR43537:SF5">
    <property type="entry name" value="UXU OPERON TRANSCRIPTIONAL REGULATOR"/>
    <property type="match status" value="1"/>
</dbReference>
<proteinExistence type="predicted"/>
<dbReference type="InterPro" id="IPR036388">
    <property type="entry name" value="WH-like_DNA-bd_sf"/>
</dbReference>
<dbReference type="SUPFAM" id="SSF46785">
    <property type="entry name" value="Winged helix' DNA-binding domain"/>
    <property type="match status" value="1"/>
</dbReference>
<keyword evidence="2" id="KW-0238">DNA-binding</keyword>
<dbReference type="Pfam" id="PF00392">
    <property type="entry name" value="GntR"/>
    <property type="match status" value="1"/>
</dbReference>
<dbReference type="EMBL" id="FWZX01000020">
    <property type="protein sequence ID" value="SMF55076.1"/>
    <property type="molecule type" value="Genomic_DNA"/>
</dbReference>
<dbReference type="GO" id="GO:0003700">
    <property type="term" value="F:DNA-binding transcription factor activity"/>
    <property type="evidence" value="ECO:0007669"/>
    <property type="project" value="InterPro"/>
</dbReference>
<evidence type="ECO:0000256" key="3">
    <source>
        <dbReference type="ARBA" id="ARBA00023163"/>
    </source>
</evidence>
<sequence>MTDLVLGRSAAKVLDGVRQRIQAGELTEGAQLPTERELAAAFGVARNTVRQALDRLESDGILVRQVGRGTFVRQGLRGQASAPAPAQSQGVTLSQRMREASPADLMEVRLIIEPQSAALAANRASSNDLERIREALRASISARGLAEFEHWDAQLHLRVFEATKNAVLIDYCRAINRVRDEPAWYQLKKRTVTPELRTVYDRQHSSLVEALAEHDPEGAREAMRAHLLRVRQNMLGEG</sequence>
<dbReference type="InterPro" id="IPR036390">
    <property type="entry name" value="WH_DNA-bd_sf"/>
</dbReference>
<dbReference type="SMART" id="SM00345">
    <property type="entry name" value="HTH_GNTR"/>
    <property type="match status" value="1"/>
</dbReference>
<organism evidence="5 6">
    <name type="scientific">Tistlia consotensis USBA 355</name>
    <dbReference type="NCBI Taxonomy" id="560819"/>
    <lineage>
        <taxon>Bacteria</taxon>
        <taxon>Pseudomonadati</taxon>
        <taxon>Pseudomonadota</taxon>
        <taxon>Alphaproteobacteria</taxon>
        <taxon>Rhodospirillales</taxon>
        <taxon>Rhodovibrionaceae</taxon>
        <taxon>Tistlia</taxon>
    </lineage>
</organism>
<dbReference type="PANTHER" id="PTHR43537">
    <property type="entry name" value="TRANSCRIPTIONAL REGULATOR, GNTR FAMILY"/>
    <property type="match status" value="1"/>
</dbReference>
<dbReference type="InterPro" id="IPR011711">
    <property type="entry name" value="GntR_C"/>
</dbReference>
<dbReference type="SMART" id="SM00895">
    <property type="entry name" value="FCD"/>
    <property type="match status" value="1"/>
</dbReference>
<dbReference type="CDD" id="cd07377">
    <property type="entry name" value="WHTH_GntR"/>
    <property type="match status" value="1"/>
</dbReference>
<dbReference type="InterPro" id="IPR000524">
    <property type="entry name" value="Tscrpt_reg_HTH_GntR"/>
</dbReference>
<name>A0A1Y6CB30_9PROT</name>
<evidence type="ECO:0000313" key="6">
    <source>
        <dbReference type="Proteomes" id="UP000192917"/>
    </source>
</evidence>
<dbReference type="PROSITE" id="PS50949">
    <property type="entry name" value="HTH_GNTR"/>
    <property type="match status" value="1"/>
</dbReference>
<evidence type="ECO:0000313" key="5">
    <source>
        <dbReference type="EMBL" id="SMF55076.1"/>
    </source>
</evidence>
<dbReference type="RefSeq" id="WP_159460277.1">
    <property type="nucleotide sequence ID" value="NZ_FWZX01000020.1"/>
</dbReference>
<dbReference type="Proteomes" id="UP000192917">
    <property type="component" value="Unassembled WGS sequence"/>
</dbReference>
<dbReference type="Pfam" id="PF07729">
    <property type="entry name" value="FCD"/>
    <property type="match status" value="1"/>
</dbReference>
<dbReference type="InterPro" id="IPR008920">
    <property type="entry name" value="TF_FadR/GntR_C"/>
</dbReference>
<dbReference type="SUPFAM" id="SSF48008">
    <property type="entry name" value="GntR ligand-binding domain-like"/>
    <property type="match status" value="1"/>
</dbReference>